<evidence type="ECO:0000256" key="1">
    <source>
        <dbReference type="SAM" id="SignalP"/>
    </source>
</evidence>
<feature type="chain" id="PRO_5039941886" evidence="1">
    <location>
        <begin position="27"/>
        <end position="348"/>
    </location>
</feature>
<dbReference type="PANTHER" id="PTHR47197:SF3">
    <property type="entry name" value="DIHYDRO-HEME D1 DEHYDROGENASE"/>
    <property type="match status" value="1"/>
</dbReference>
<dbReference type="SUPFAM" id="SSF51004">
    <property type="entry name" value="C-terminal (heme d1) domain of cytochrome cd1-nitrite reductase"/>
    <property type="match status" value="1"/>
</dbReference>
<feature type="signal peptide" evidence="1">
    <location>
        <begin position="1"/>
        <end position="26"/>
    </location>
</feature>
<sequence>MMTRRNNGLVTAVQIGLLAWSGTTLAADQVYVANEGADTVSVLDAASLKTLASVRVGKMPHNVQVSPDGKLVWVTNNGEPGQAVDASVHKGMAQGDHAVMETGGAVWAIDSATNEVVAKVPVGMHPAHVVVSPDGRLAYVTNGGDNTVSVIDTTARSLVATISVGQFPHGLRFSPDGKEVYVANLKGGTVSVIDTASQKEVAQVPAGKGPAQTGFTPDGRLAFASLSGENAIAVIDPATRKVIRKVAVGTVPIQLYATPDSRTLLVANQGTRKKPGRTVSMIDLGSFKVAKTVVTGAGAHGVAVDREGRYAYVTNMYANSVSLLDVKNHQVVKTVPVNKTPNGISVTP</sequence>
<dbReference type="Gene3D" id="2.130.10.10">
    <property type="entry name" value="YVTN repeat-like/Quinoprotein amine dehydrogenase"/>
    <property type="match status" value="4"/>
</dbReference>
<dbReference type="EMBL" id="CP001392">
    <property type="protein sequence ID" value="ACM33629.1"/>
    <property type="molecule type" value="Genomic_DNA"/>
</dbReference>
<name>A0A9J9Q9W3_ACIET</name>
<dbReference type="Pfam" id="PF02239">
    <property type="entry name" value="Cytochrom_D1"/>
    <property type="match status" value="2"/>
</dbReference>
<dbReference type="NCBIfam" id="TIGR02276">
    <property type="entry name" value="beta_rpt_yvtn"/>
    <property type="match status" value="5"/>
</dbReference>
<dbReference type="InterPro" id="IPR011964">
    <property type="entry name" value="YVTN_b-propeller_repeat"/>
</dbReference>
<accession>A0A9J9Q9W3</accession>
<dbReference type="AlphaFoldDB" id="A0A9J9Q9W3"/>
<organism evidence="2 3">
    <name type="scientific">Acidovorax ebreus (strain TPSY)</name>
    <name type="common">Diaphorobacter sp. (strain TPSY)</name>
    <dbReference type="NCBI Taxonomy" id="535289"/>
    <lineage>
        <taxon>Bacteria</taxon>
        <taxon>Pseudomonadati</taxon>
        <taxon>Pseudomonadota</taxon>
        <taxon>Betaproteobacteria</taxon>
        <taxon>Burkholderiales</taxon>
        <taxon>Comamonadaceae</taxon>
        <taxon>Diaphorobacter</taxon>
    </lineage>
</organism>
<dbReference type="InterPro" id="IPR015943">
    <property type="entry name" value="WD40/YVTN_repeat-like_dom_sf"/>
</dbReference>
<dbReference type="KEGG" id="dia:Dtpsy_2189"/>
<keyword evidence="3" id="KW-1185">Reference proteome</keyword>
<gene>
    <name evidence="2" type="ordered locus">Dtpsy_2189</name>
</gene>
<evidence type="ECO:0000313" key="3">
    <source>
        <dbReference type="Proteomes" id="UP000000450"/>
    </source>
</evidence>
<proteinExistence type="predicted"/>
<evidence type="ECO:0000313" key="2">
    <source>
        <dbReference type="EMBL" id="ACM33629.1"/>
    </source>
</evidence>
<dbReference type="InterPro" id="IPR051200">
    <property type="entry name" value="Host-pathogen_enzymatic-act"/>
</dbReference>
<reference evidence="2 3" key="1">
    <citation type="journal article" date="2010" name="J. Bacteriol.">
        <title>Completed genome sequence of the anaerobic iron-oxidizing bacterium Acidovorax ebreus strain TPSY.</title>
        <authorList>
            <person name="Byrne-Bailey K.G."/>
            <person name="Weber K.A."/>
            <person name="Chair A.H."/>
            <person name="Bose S."/>
            <person name="Knox T."/>
            <person name="Spanbauer T.L."/>
            <person name="Chertkov O."/>
            <person name="Coates J.D."/>
        </authorList>
    </citation>
    <scope>NUCLEOTIDE SEQUENCE [LARGE SCALE GENOMIC DNA]</scope>
    <source>
        <strain evidence="2 3">TPSY</strain>
    </source>
</reference>
<dbReference type="RefSeq" id="WP_015913637.1">
    <property type="nucleotide sequence ID" value="NC_011992.1"/>
</dbReference>
<dbReference type="PANTHER" id="PTHR47197">
    <property type="entry name" value="PROTEIN NIRF"/>
    <property type="match status" value="1"/>
</dbReference>
<protein>
    <submittedName>
        <fullName evidence="2">40-residue YVTN family beta-propeller repeat protein</fullName>
    </submittedName>
</protein>
<dbReference type="InterPro" id="IPR011048">
    <property type="entry name" value="Haem_d1_sf"/>
</dbReference>
<keyword evidence="1" id="KW-0732">Signal</keyword>
<dbReference type="Proteomes" id="UP000000450">
    <property type="component" value="Chromosome"/>
</dbReference>